<proteinExistence type="inferred from homology"/>
<dbReference type="InterPro" id="IPR046906">
    <property type="entry name" value="Mab-21_HhH/H2TH-like"/>
</dbReference>
<evidence type="ECO:0000259" key="2">
    <source>
        <dbReference type="Pfam" id="PF20266"/>
    </source>
</evidence>
<gene>
    <name evidence="3" type="ORF">FSP39_013978</name>
</gene>
<dbReference type="AlphaFoldDB" id="A0AA88YLP3"/>
<dbReference type="PANTHER" id="PTHR10656">
    <property type="entry name" value="CELL FATE DETERMINING PROTEIN MAB21-RELATED"/>
    <property type="match status" value="1"/>
</dbReference>
<dbReference type="PANTHER" id="PTHR10656:SF42">
    <property type="entry name" value="CYCLIC GMP-AMP SYNTHASE-LIKE PROTEIN-RELATED"/>
    <property type="match status" value="1"/>
</dbReference>
<name>A0AA88YLP3_PINIB</name>
<dbReference type="Pfam" id="PF20266">
    <property type="entry name" value="Mab-21_C"/>
    <property type="match status" value="1"/>
</dbReference>
<dbReference type="Proteomes" id="UP001186944">
    <property type="component" value="Unassembled WGS sequence"/>
</dbReference>
<comment type="similarity">
    <text evidence="1">Belongs to the mab-21 family.</text>
</comment>
<protein>
    <recommendedName>
        <fullName evidence="2">Mab-21-like HhH/H2TH-like domain-containing protein</fullName>
    </recommendedName>
</protein>
<dbReference type="Gene3D" id="1.10.1410.40">
    <property type="match status" value="1"/>
</dbReference>
<accession>A0AA88YLP3</accession>
<evidence type="ECO:0000313" key="3">
    <source>
        <dbReference type="EMBL" id="KAK3107411.1"/>
    </source>
</evidence>
<organism evidence="3 4">
    <name type="scientific">Pinctada imbricata</name>
    <name type="common">Atlantic pearl-oyster</name>
    <name type="synonym">Pinctada martensii</name>
    <dbReference type="NCBI Taxonomy" id="66713"/>
    <lineage>
        <taxon>Eukaryota</taxon>
        <taxon>Metazoa</taxon>
        <taxon>Spiralia</taxon>
        <taxon>Lophotrochozoa</taxon>
        <taxon>Mollusca</taxon>
        <taxon>Bivalvia</taxon>
        <taxon>Autobranchia</taxon>
        <taxon>Pteriomorphia</taxon>
        <taxon>Pterioida</taxon>
        <taxon>Pterioidea</taxon>
        <taxon>Pteriidae</taxon>
        <taxon>Pinctada</taxon>
    </lineage>
</organism>
<comment type="caution">
    <text evidence="3">The sequence shown here is derived from an EMBL/GenBank/DDBJ whole genome shotgun (WGS) entry which is preliminary data.</text>
</comment>
<keyword evidence="4" id="KW-1185">Reference proteome</keyword>
<dbReference type="EMBL" id="VSWD01000002">
    <property type="protein sequence ID" value="KAK3107411.1"/>
    <property type="molecule type" value="Genomic_DNA"/>
</dbReference>
<evidence type="ECO:0000313" key="4">
    <source>
        <dbReference type="Proteomes" id="UP001186944"/>
    </source>
</evidence>
<evidence type="ECO:0000256" key="1">
    <source>
        <dbReference type="ARBA" id="ARBA00008307"/>
    </source>
</evidence>
<reference evidence="3" key="1">
    <citation type="submission" date="2019-08" db="EMBL/GenBank/DDBJ databases">
        <title>The improved chromosome-level genome for the pearl oyster Pinctada fucata martensii using PacBio sequencing and Hi-C.</title>
        <authorList>
            <person name="Zheng Z."/>
        </authorList>
    </citation>
    <scope>NUCLEOTIDE SEQUENCE</scope>
    <source>
        <strain evidence="3">ZZ-2019</strain>
        <tissue evidence="3">Adductor muscle</tissue>
    </source>
</reference>
<feature type="domain" description="Mab-21-like HhH/H2TH-like" evidence="2">
    <location>
        <begin position="8"/>
        <end position="91"/>
    </location>
</feature>
<sequence>MNYCQFLCYGLLKIFLKEVINTNQSISDLLCSYFLKTAIFWEIITTRSTWSKKDFLARFWDCFRRLISWVENGYCPNFFIPENNMFLGKIHGRVQRRLLDHLLSLYNKGYNCIPVCNCTPCTMILANPQMFALKFIDFNIDKIDYDINLLNKFCHLLNNIGTSDFSTLLMKMSSLQHIRTQNEVAPWSNGILAFSLELELLFSSMNYIIDALHVSSNKVTYHSVCKYVTAFGRHRFDLSTNNLLSAFALYKLGMYAHASRILIKLRARLQQSLCIHSCCTDRVRYEAAGGELYPPDVMMRKAFLIPLRLMECPVSELDLEHQNLNINITYHPTVFMNFLLFLSYFRMSMFEDADSVIHDLTTFIKKENTIETFSPVSFEMLGICQEMGGYIQDAYNTYKKALNEPRYRIICQATVKRIQNLRARYGDFLIDDLDSVAS</sequence>